<proteinExistence type="predicted"/>
<sequence length="200" mass="21849">MISCHIVRCQESAVPTDVMFITDFTHAGGRDVNRTTEIIKEVAGGLMTSDGTVRVGLVSNPCPDVSNVDMDASSTAEEFASFVTTGKQKHQLSGILHTAREKLTYVAEGARKGVKRLAVVFVHGPISDLKESAKQVMRAKFARNDPGVQFVFVGMGGRAQERQLLQLASERNPNDVRMLLEEEGRDQITWQDVLASVCEG</sequence>
<evidence type="ECO:0000259" key="1">
    <source>
        <dbReference type="PROSITE" id="PS50234"/>
    </source>
</evidence>
<accession>A0ABD0JTW9</accession>
<dbReference type="Gene3D" id="3.40.50.410">
    <property type="entry name" value="von Willebrand factor, type A domain"/>
    <property type="match status" value="1"/>
</dbReference>
<evidence type="ECO:0000313" key="3">
    <source>
        <dbReference type="Proteomes" id="UP001519460"/>
    </source>
</evidence>
<dbReference type="InterPro" id="IPR002035">
    <property type="entry name" value="VWF_A"/>
</dbReference>
<protein>
    <recommendedName>
        <fullName evidence="1">VWFA domain-containing protein</fullName>
    </recommendedName>
</protein>
<dbReference type="EMBL" id="JACVVK020000330">
    <property type="protein sequence ID" value="KAK7478226.1"/>
    <property type="molecule type" value="Genomic_DNA"/>
</dbReference>
<dbReference type="Pfam" id="PF00092">
    <property type="entry name" value="VWA"/>
    <property type="match status" value="1"/>
</dbReference>
<dbReference type="AlphaFoldDB" id="A0ABD0JTW9"/>
<dbReference type="SUPFAM" id="SSF53300">
    <property type="entry name" value="vWA-like"/>
    <property type="match status" value="1"/>
</dbReference>
<evidence type="ECO:0000313" key="2">
    <source>
        <dbReference type="EMBL" id="KAK7478226.1"/>
    </source>
</evidence>
<dbReference type="PROSITE" id="PS50234">
    <property type="entry name" value="VWFA"/>
    <property type="match status" value="1"/>
</dbReference>
<name>A0ABD0JTW9_9CAEN</name>
<reference evidence="2 3" key="1">
    <citation type="journal article" date="2023" name="Sci. Data">
        <title>Genome assembly of the Korean intertidal mud-creeper Batillaria attramentaria.</title>
        <authorList>
            <person name="Patra A.K."/>
            <person name="Ho P.T."/>
            <person name="Jun S."/>
            <person name="Lee S.J."/>
            <person name="Kim Y."/>
            <person name="Won Y.J."/>
        </authorList>
    </citation>
    <scope>NUCLEOTIDE SEQUENCE [LARGE SCALE GENOMIC DNA]</scope>
    <source>
        <strain evidence="2">Wonlab-2016</strain>
    </source>
</reference>
<keyword evidence="3" id="KW-1185">Reference proteome</keyword>
<gene>
    <name evidence="2" type="ORF">BaRGS_00030484</name>
</gene>
<feature type="domain" description="VWFA" evidence="1">
    <location>
        <begin position="17"/>
        <end position="197"/>
    </location>
</feature>
<dbReference type="Proteomes" id="UP001519460">
    <property type="component" value="Unassembled WGS sequence"/>
</dbReference>
<comment type="caution">
    <text evidence="2">The sequence shown here is derived from an EMBL/GenBank/DDBJ whole genome shotgun (WGS) entry which is preliminary data.</text>
</comment>
<dbReference type="InterPro" id="IPR036465">
    <property type="entry name" value="vWFA_dom_sf"/>
</dbReference>
<organism evidence="2 3">
    <name type="scientific">Batillaria attramentaria</name>
    <dbReference type="NCBI Taxonomy" id="370345"/>
    <lineage>
        <taxon>Eukaryota</taxon>
        <taxon>Metazoa</taxon>
        <taxon>Spiralia</taxon>
        <taxon>Lophotrochozoa</taxon>
        <taxon>Mollusca</taxon>
        <taxon>Gastropoda</taxon>
        <taxon>Caenogastropoda</taxon>
        <taxon>Sorbeoconcha</taxon>
        <taxon>Cerithioidea</taxon>
        <taxon>Batillariidae</taxon>
        <taxon>Batillaria</taxon>
    </lineage>
</organism>